<name>A0ABV9ED69_9ACTN</name>
<keyword evidence="4" id="KW-1185">Reference proteome</keyword>
<dbReference type="InterPro" id="IPR036291">
    <property type="entry name" value="NAD(P)-bd_dom_sf"/>
</dbReference>
<dbReference type="Pfam" id="PF16884">
    <property type="entry name" value="ADH_N_2"/>
    <property type="match status" value="1"/>
</dbReference>
<dbReference type="InterPro" id="IPR045010">
    <property type="entry name" value="MDR_fam"/>
</dbReference>
<dbReference type="EMBL" id="JBHSFN010000004">
    <property type="protein sequence ID" value="MFC4586325.1"/>
    <property type="molecule type" value="Genomic_DNA"/>
</dbReference>
<sequence>MSAFRSHEVRLAARPPGAPGPEHFAVAEVAVPRPGPGEVLVRNRWMPVSAVMLSLVTGAGPMPPYEVGRVLHGPAIGEVLASGDPDLSPGDHVSHGLGWREHAVGEAGLFRRIGPVTTSSDAAVHLGQGLTAYVGLRDVAAVRPGDTVFVTGAAGAAGSAAGLIARLLGAGRVVGGAGSAARARELTAALGFDAAFDRHDGPVAALLRQAAPGGVDVVFDTVGGEHLRAAVGAARPGARVALCGALAHQLGGARAETGLDLMTLIGRRVTLRGFTASDHPESRAAWIRDAERWRREGRLALPHTVVDGLAGAPGALLGLPAAEAVGVTLIRL</sequence>
<dbReference type="SMART" id="SM00829">
    <property type="entry name" value="PKS_ER"/>
    <property type="match status" value="1"/>
</dbReference>
<dbReference type="InterPro" id="IPR011032">
    <property type="entry name" value="GroES-like_sf"/>
</dbReference>
<reference evidence="4" key="1">
    <citation type="journal article" date="2019" name="Int. J. Syst. Evol. Microbiol.">
        <title>The Global Catalogue of Microorganisms (GCM) 10K type strain sequencing project: providing services to taxonomists for standard genome sequencing and annotation.</title>
        <authorList>
            <consortium name="The Broad Institute Genomics Platform"/>
            <consortium name="The Broad Institute Genome Sequencing Center for Infectious Disease"/>
            <person name="Wu L."/>
            <person name="Ma J."/>
        </authorList>
    </citation>
    <scope>NUCLEOTIDE SEQUENCE [LARGE SCALE GENOMIC DNA]</scope>
    <source>
        <strain evidence="4">CCUG 49560</strain>
    </source>
</reference>
<comment type="caution">
    <text evidence="3">The sequence shown here is derived from an EMBL/GenBank/DDBJ whole genome shotgun (WGS) entry which is preliminary data.</text>
</comment>
<keyword evidence="1" id="KW-0560">Oxidoreductase</keyword>
<dbReference type="Gene3D" id="3.90.180.10">
    <property type="entry name" value="Medium-chain alcohol dehydrogenases, catalytic domain"/>
    <property type="match status" value="1"/>
</dbReference>
<organism evidence="3 4">
    <name type="scientific">Sphaerisporangium corydalis</name>
    <dbReference type="NCBI Taxonomy" id="1441875"/>
    <lineage>
        <taxon>Bacteria</taxon>
        <taxon>Bacillati</taxon>
        <taxon>Actinomycetota</taxon>
        <taxon>Actinomycetes</taxon>
        <taxon>Streptosporangiales</taxon>
        <taxon>Streptosporangiaceae</taxon>
        <taxon>Sphaerisporangium</taxon>
    </lineage>
</organism>
<dbReference type="PANTHER" id="PTHR43205:SF7">
    <property type="entry name" value="PROSTAGLANDIN REDUCTASE 1"/>
    <property type="match status" value="1"/>
</dbReference>
<gene>
    <name evidence="3" type="ORF">ACFO8L_09590</name>
</gene>
<dbReference type="Gene3D" id="3.40.50.720">
    <property type="entry name" value="NAD(P)-binding Rossmann-like Domain"/>
    <property type="match status" value="1"/>
</dbReference>
<dbReference type="Proteomes" id="UP001595891">
    <property type="component" value="Unassembled WGS sequence"/>
</dbReference>
<dbReference type="SUPFAM" id="SSF51735">
    <property type="entry name" value="NAD(P)-binding Rossmann-fold domains"/>
    <property type="match status" value="1"/>
</dbReference>
<feature type="domain" description="Enoyl reductase (ER)" evidence="2">
    <location>
        <begin position="17"/>
        <end position="330"/>
    </location>
</feature>
<dbReference type="InterPro" id="IPR020843">
    <property type="entry name" value="ER"/>
</dbReference>
<evidence type="ECO:0000313" key="3">
    <source>
        <dbReference type="EMBL" id="MFC4586325.1"/>
    </source>
</evidence>
<dbReference type="SUPFAM" id="SSF50129">
    <property type="entry name" value="GroES-like"/>
    <property type="match status" value="1"/>
</dbReference>
<dbReference type="InterPro" id="IPR041694">
    <property type="entry name" value="ADH_N_2"/>
</dbReference>
<evidence type="ECO:0000259" key="2">
    <source>
        <dbReference type="SMART" id="SM00829"/>
    </source>
</evidence>
<dbReference type="RefSeq" id="WP_262843665.1">
    <property type="nucleotide sequence ID" value="NZ_JANZYP010000020.1"/>
</dbReference>
<dbReference type="Pfam" id="PF00107">
    <property type="entry name" value="ADH_zinc_N"/>
    <property type="match status" value="1"/>
</dbReference>
<dbReference type="PANTHER" id="PTHR43205">
    <property type="entry name" value="PROSTAGLANDIN REDUCTASE"/>
    <property type="match status" value="1"/>
</dbReference>
<proteinExistence type="predicted"/>
<evidence type="ECO:0000313" key="4">
    <source>
        <dbReference type="Proteomes" id="UP001595891"/>
    </source>
</evidence>
<evidence type="ECO:0000256" key="1">
    <source>
        <dbReference type="ARBA" id="ARBA00023002"/>
    </source>
</evidence>
<accession>A0ABV9ED69</accession>
<dbReference type="InterPro" id="IPR013149">
    <property type="entry name" value="ADH-like_C"/>
</dbReference>
<protein>
    <submittedName>
        <fullName evidence="3">Zinc-binding dehydrogenase</fullName>
    </submittedName>
</protein>
<dbReference type="CDD" id="cd05288">
    <property type="entry name" value="PGDH"/>
    <property type="match status" value="1"/>
</dbReference>